<evidence type="ECO:0000256" key="2">
    <source>
        <dbReference type="SAM" id="SignalP"/>
    </source>
</evidence>
<accession>A0A3P6E8E0</accession>
<keyword evidence="1" id="KW-1133">Transmembrane helix</keyword>
<sequence length="95" mass="10428">MLMMQRSFLSLPLLHLITPVRSLTPLASSTRKPLISTLPRTKAIASFTLALCLLLSMDSALVLLPQLFLTLPSLMESLSGGCGRSQQRLKMCIQD</sequence>
<organism evidence="3">
    <name type="scientific">Brassica oleracea</name>
    <name type="common">Wild cabbage</name>
    <dbReference type="NCBI Taxonomy" id="3712"/>
    <lineage>
        <taxon>Eukaryota</taxon>
        <taxon>Viridiplantae</taxon>
        <taxon>Streptophyta</taxon>
        <taxon>Embryophyta</taxon>
        <taxon>Tracheophyta</taxon>
        <taxon>Spermatophyta</taxon>
        <taxon>Magnoliopsida</taxon>
        <taxon>eudicotyledons</taxon>
        <taxon>Gunneridae</taxon>
        <taxon>Pentapetalae</taxon>
        <taxon>rosids</taxon>
        <taxon>malvids</taxon>
        <taxon>Brassicales</taxon>
        <taxon>Brassicaceae</taxon>
        <taxon>Brassiceae</taxon>
        <taxon>Brassica</taxon>
    </lineage>
</organism>
<feature type="transmembrane region" description="Helical" evidence="1">
    <location>
        <begin position="46"/>
        <end position="69"/>
    </location>
</feature>
<keyword evidence="1" id="KW-0472">Membrane</keyword>
<dbReference type="AlphaFoldDB" id="A0A3P6E8E0"/>
<gene>
    <name evidence="3" type="ORF">BOLC7T45987H</name>
</gene>
<proteinExistence type="predicted"/>
<dbReference type="EMBL" id="LR031876">
    <property type="protein sequence ID" value="VDD40427.1"/>
    <property type="molecule type" value="Genomic_DNA"/>
</dbReference>
<feature type="signal peptide" evidence="2">
    <location>
        <begin position="1"/>
        <end position="22"/>
    </location>
</feature>
<keyword evidence="2" id="KW-0732">Signal</keyword>
<feature type="chain" id="PRO_5017992348" evidence="2">
    <location>
        <begin position="23"/>
        <end position="95"/>
    </location>
</feature>
<evidence type="ECO:0000313" key="3">
    <source>
        <dbReference type="EMBL" id="VDD40427.1"/>
    </source>
</evidence>
<keyword evidence="1" id="KW-0812">Transmembrane</keyword>
<name>A0A3P6E8E0_BRAOL</name>
<reference evidence="3" key="1">
    <citation type="submission" date="2018-11" db="EMBL/GenBank/DDBJ databases">
        <authorList>
            <consortium name="Genoscope - CEA"/>
            <person name="William W."/>
        </authorList>
    </citation>
    <scope>NUCLEOTIDE SEQUENCE</scope>
</reference>
<protein>
    <submittedName>
        <fullName evidence="3">Uncharacterized protein</fullName>
    </submittedName>
</protein>
<evidence type="ECO:0000256" key="1">
    <source>
        <dbReference type="SAM" id="Phobius"/>
    </source>
</evidence>